<keyword evidence="2" id="KW-0326">Glycosidase</keyword>
<name>A0A060BW88_9GAMM</name>
<evidence type="ECO:0000256" key="1">
    <source>
        <dbReference type="ARBA" id="ARBA00022801"/>
    </source>
</evidence>
<comment type="similarity">
    <text evidence="3">Belongs to the glycosyl hydrolase 26 family.</text>
</comment>
<dbReference type="InterPro" id="IPR022790">
    <property type="entry name" value="GH26_dom"/>
</dbReference>
<feature type="non-terminal residue" evidence="5">
    <location>
        <position position="142"/>
    </location>
</feature>
<dbReference type="EMBL" id="KF117827">
    <property type="protein sequence ID" value="AIA85085.1"/>
    <property type="molecule type" value="Genomic_DNA"/>
</dbReference>
<accession>A0A060BW88</accession>
<protein>
    <submittedName>
        <fullName evidence="5">CAZy families GH26 protein</fullName>
    </submittedName>
</protein>
<comment type="caution">
    <text evidence="3">Lacks conserved residue(s) required for the propagation of feature annotation.</text>
</comment>
<proteinExistence type="inferred from homology"/>
<feature type="non-terminal residue" evidence="5">
    <location>
        <position position="1"/>
    </location>
</feature>
<evidence type="ECO:0000259" key="4">
    <source>
        <dbReference type="PROSITE" id="PS51764"/>
    </source>
</evidence>
<dbReference type="SUPFAM" id="SSF51445">
    <property type="entry name" value="(Trans)glycosidases"/>
    <property type="match status" value="1"/>
</dbReference>
<feature type="domain" description="GH26" evidence="4">
    <location>
        <begin position="1"/>
        <end position="142"/>
    </location>
</feature>
<dbReference type="PROSITE" id="PS51764">
    <property type="entry name" value="GH26"/>
    <property type="match status" value="1"/>
</dbReference>
<dbReference type="GO" id="GO:0004553">
    <property type="term" value="F:hydrolase activity, hydrolyzing O-glycosyl compounds"/>
    <property type="evidence" value="ECO:0007669"/>
    <property type="project" value="InterPro"/>
</dbReference>
<evidence type="ECO:0000256" key="2">
    <source>
        <dbReference type="ARBA" id="ARBA00023295"/>
    </source>
</evidence>
<organism evidence="5">
    <name type="scientific">uncultured Cellvibrio sp</name>
    <dbReference type="NCBI Taxonomy" id="174586"/>
    <lineage>
        <taxon>Bacteria</taxon>
        <taxon>Pseudomonadati</taxon>
        <taxon>Pseudomonadota</taxon>
        <taxon>Gammaproteobacteria</taxon>
        <taxon>Cellvibrionales</taxon>
        <taxon>Cellvibrionaceae</taxon>
        <taxon>Cellvibrio</taxon>
        <taxon>environmental samples</taxon>
    </lineage>
</organism>
<dbReference type="InterPro" id="IPR017853">
    <property type="entry name" value="GH"/>
</dbReference>
<evidence type="ECO:0000256" key="3">
    <source>
        <dbReference type="PROSITE-ProRule" id="PRU01100"/>
    </source>
</evidence>
<dbReference type="Gene3D" id="3.20.20.80">
    <property type="entry name" value="Glycosidases"/>
    <property type="match status" value="1"/>
</dbReference>
<reference evidence="5" key="1">
    <citation type="journal article" date="2013" name="Environ. Microbiol.">
        <title>Seasonally variable intestinal metagenomes of the red palm weevil (Rhynchophorus ferrugineus).</title>
        <authorList>
            <person name="Jia S."/>
            <person name="Zhang X."/>
            <person name="Zhang G."/>
            <person name="Yin A."/>
            <person name="Zhang S."/>
            <person name="Li F."/>
            <person name="Wang L."/>
            <person name="Zhao D."/>
            <person name="Yun Q."/>
            <person name="Tala"/>
            <person name="Wang J."/>
            <person name="Sun G."/>
            <person name="Baabdullah M."/>
            <person name="Yu X."/>
            <person name="Hu S."/>
            <person name="Al-Mssallem I.S."/>
            <person name="Yu J."/>
        </authorList>
    </citation>
    <scope>NUCLEOTIDE SEQUENCE</scope>
</reference>
<dbReference type="AlphaFoldDB" id="A0A060BW88"/>
<keyword evidence="1" id="KW-0378">Hydrolase</keyword>
<sequence>VGGNAGMDDKRGYDDHRGAAADASPREFAELWRMIVHHLKDTCDVHNLLYAISPDRSAISLVDGRFAGEYLQGYPGDDMVDIMGLDDYIDVGREDNSGSPEQVFQGFVQSLEELSTIALRHGKLAAMTEVGTPNALAGVERH</sequence>
<dbReference type="Pfam" id="PF02156">
    <property type="entry name" value="Glyco_hydro_26"/>
    <property type="match status" value="1"/>
</dbReference>
<evidence type="ECO:0000313" key="5">
    <source>
        <dbReference type="EMBL" id="AIA85085.1"/>
    </source>
</evidence>